<name>A0AAD4FB08_9PLEO</name>
<evidence type="ECO:0000313" key="3">
    <source>
        <dbReference type="Proteomes" id="UP001199106"/>
    </source>
</evidence>
<organism evidence="2 3">
    <name type="scientific">Alternaria panax</name>
    <dbReference type="NCBI Taxonomy" id="48097"/>
    <lineage>
        <taxon>Eukaryota</taxon>
        <taxon>Fungi</taxon>
        <taxon>Dikarya</taxon>
        <taxon>Ascomycota</taxon>
        <taxon>Pezizomycotina</taxon>
        <taxon>Dothideomycetes</taxon>
        <taxon>Pleosporomycetidae</taxon>
        <taxon>Pleosporales</taxon>
        <taxon>Pleosporineae</taxon>
        <taxon>Pleosporaceae</taxon>
        <taxon>Alternaria</taxon>
        <taxon>Alternaria sect. Panax</taxon>
    </lineage>
</organism>
<dbReference type="Proteomes" id="UP001199106">
    <property type="component" value="Unassembled WGS sequence"/>
</dbReference>
<gene>
    <name evidence="2" type="ORF">G6011_04945</name>
</gene>
<comment type="caution">
    <text evidence="2">The sequence shown here is derived from an EMBL/GenBank/DDBJ whole genome shotgun (WGS) entry which is preliminary data.</text>
</comment>
<protein>
    <submittedName>
        <fullName evidence="2">Uncharacterized protein</fullName>
    </submittedName>
</protein>
<sequence length="227" mass="26002">MNAWNEKYLQVSLLWFAESARNKADPSVVTKDDQEAYLRQARFAQGFIREEEPDPPMARTYSYQQPHALPKVQRAFDRTYATRGTQREPAAEPFATATQSKHMDHGQPTQTTSPLAPQGRSSGQIQVTGQWDKTPIKLSFDPDASGEAFYQTFFQWAVKRKRGADLDRERTTLWLKASKATPDTQAYDLELKEDELEELWNTAVEWIQENKNTKAPHLYATVEMEAG</sequence>
<dbReference type="AlphaFoldDB" id="A0AAD4FB08"/>
<proteinExistence type="predicted"/>
<dbReference type="EMBL" id="JAANER010000007">
    <property type="protein sequence ID" value="KAG9187074.1"/>
    <property type="molecule type" value="Genomic_DNA"/>
</dbReference>
<evidence type="ECO:0000256" key="1">
    <source>
        <dbReference type="SAM" id="MobiDB-lite"/>
    </source>
</evidence>
<feature type="compositionally biased region" description="Polar residues" evidence="1">
    <location>
        <begin position="107"/>
        <end position="123"/>
    </location>
</feature>
<accession>A0AAD4FB08</accession>
<evidence type="ECO:0000313" key="2">
    <source>
        <dbReference type="EMBL" id="KAG9187074.1"/>
    </source>
</evidence>
<feature type="region of interest" description="Disordered" evidence="1">
    <location>
        <begin position="83"/>
        <end position="123"/>
    </location>
</feature>
<keyword evidence="3" id="KW-1185">Reference proteome</keyword>
<reference evidence="2" key="1">
    <citation type="submission" date="2021-07" db="EMBL/GenBank/DDBJ databases">
        <title>Genome Resource of American Ginseng Black Spot Pathogen Alternaria panax.</title>
        <authorList>
            <person name="Qiu C."/>
            <person name="Wang W."/>
            <person name="Liu Z."/>
        </authorList>
    </citation>
    <scope>NUCLEOTIDE SEQUENCE</scope>
    <source>
        <strain evidence="2">BNCC115425</strain>
    </source>
</reference>